<dbReference type="InterPro" id="IPR011058">
    <property type="entry name" value="Cyanovirin-N"/>
</dbReference>
<dbReference type="SUPFAM" id="SSF51322">
    <property type="entry name" value="Cyanovirin-N"/>
    <property type="match status" value="1"/>
</dbReference>
<protein>
    <recommendedName>
        <fullName evidence="2">Cyanovirin-N domain-containing protein</fullName>
    </recommendedName>
</protein>
<dbReference type="Pfam" id="PF08881">
    <property type="entry name" value="CVNH"/>
    <property type="match status" value="1"/>
</dbReference>
<dbReference type="InterPro" id="IPR036673">
    <property type="entry name" value="Cyanovirin-N_sf"/>
</dbReference>
<keyword evidence="4" id="KW-1185">Reference proteome</keyword>
<proteinExistence type="predicted"/>
<reference evidence="4" key="1">
    <citation type="journal article" date="2020" name="Stud. Mycol.">
        <title>101 Dothideomycetes genomes: A test case for predicting lifestyles and emergence of pathogens.</title>
        <authorList>
            <person name="Haridas S."/>
            <person name="Albert R."/>
            <person name="Binder M."/>
            <person name="Bloem J."/>
            <person name="LaButti K."/>
            <person name="Salamov A."/>
            <person name="Andreopoulos B."/>
            <person name="Baker S."/>
            <person name="Barry K."/>
            <person name="Bills G."/>
            <person name="Bluhm B."/>
            <person name="Cannon C."/>
            <person name="Castanera R."/>
            <person name="Culley D."/>
            <person name="Daum C."/>
            <person name="Ezra D."/>
            <person name="Gonzalez J."/>
            <person name="Henrissat B."/>
            <person name="Kuo A."/>
            <person name="Liang C."/>
            <person name="Lipzen A."/>
            <person name="Lutzoni F."/>
            <person name="Magnuson J."/>
            <person name="Mondo S."/>
            <person name="Nolan M."/>
            <person name="Ohm R."/>
            <person name="Pangilinan J."/>
            <person name="Park H.-J."/>
            <person name="Ramirez L."/>
            <person name="Alfaro M."/>
            <person name="Sun H."/>
            <person name="Tritt A."/>
            <person name="Yoshinaga Y."/>
            <person name="Zwiers L.-H."/>
            <person name="Turgeon B."/>
            <person name="Goodwin S."/>
            <person name="Spatafora J."/>
            <person name="Crous P."/>
            <person name="Grigoriev I."/>
        </authorList>
    </citation>
    <scope>NUCLEOTIDE SEQUENCE [LARGE SCALE GENOMIC DNA]</scope>
    <source>
        <strain evidence="4">CBS 304.66</strain>
    </source>
</reference>
<evidence type="ECO:0000313" key="3">
    <source>
        <dbReference type="EMBL" id="KAF2271085.1"/>
    </source>
</evidence>
<organism evidence="3 4">
    <name type="scientific">Lojkania enalia</name>
    <dbReference type="NCBI Taxonomy" id="147567"/>
    <lineage>
        <taxon>Eukaryota</taxon>
        <taxon>Fungi</taxon>
        <taxon>Dikarya</taxon>
        <taxon>Ascomycota</taxon>
        <taxon>Pezizomycotina</taxon>
        <taxon>Dothideomycetes</taxon>
        <taxon>Pleosporomycetidae</taxon>
        <taxon>Pleosporales</taxon>
        <taxon>Pleosporales incertae sedis</taxon>
        <taxon>Lojkania</taxon>
    </lineage>
</organism>
<dbReference type="AlphaFoldDB" id="A0A9P4NDH0"/>
<evidence type="ECO:0000313" key="4">
    <source>
        <dbReference type="Proteomes" id="UP000800093"/>
    </source>
</evidence>
<dbReference type="Proteomes" id="UP000800093">
    <property type="component" value="Unassembled WGS sequence"/>
</dbReference>
<comment type="caution">
    <text evidence="3">The sequence shown here is derived from an EMBL/GenBank/DDBJ whole genome shotgun (WGS) entry which is preliminary data.</text>
</comment>
<feature type="signal peptide" evidence="1">
    <location>
        <begin position="1"/>
        <end position="23"/>
    </location>
</feature>
<feature type="chain" id="PRO_5040442436" description="Cyanovirin-N domain-containing protein" evidence="1">
    <location>
        <begin position="24"/>
        <end position="265"/>
    </location>
</feature>
<evidence type="ECO:0000259" key="2">
    <source>
        <dbReference type="SMART" id="SM01111"/>
    </source>
</evidence>
<gene>
    <name evidence="3" type="ORF">CC78DRAFT_563646</name>
</gene>
<accession>A0A9P4NDH0</accession>
<dbReference type="EMBL" id="ML986578">
    <property type="protein sequence ID" value="KAF2271085.1"/>
    <property type="molecule type" value="Genomic_DNA"/>
</dbReference>
<dbReference type="OrthoDB" id="3786281at2759"/>
<dbReference type="Gene3D" id="2.30.60.10">
    <property type="entry name" value="Cyanovirin-N"/>
    <property type="match status" value="1"/>
</dbReference>
<dbReference type="SMART" id="SM01111">
    <property type="entry name" value="CVNH"/>
    <property type="match status" value="1"/>
</dbReference>
<name>A0A9P4NDH0_9PLEO</name>
<keyword evidence="1" id="KW-0732">Signal</keyword>
<evidence type="ECO:0000256" key="1">
    <source>
        <dbReference type="SAM" id="SignalP"/>
    </source>
</evidence>
<sequence>MIFSTHNIAFTFSLLMLAPISLGARLSLCTKWSVRFGWLVATCPNDANPPVQVESSLLLNQIVSLNKESQFIWSRNGGYDDSCDGLYVENGILHGNCVVAGGNHTTVEATLDLATYIDNYNGFLISNFTKSPMVPAASSNVPVPSFFQIGFYLERTDCLPPFQPLDFSAPVKCKPFEDLNDTGVENRGWSIALNDGYELTFWNTNDCLGEPLAKLGLKDTRKFCQVLPSRVNSMSLRPLFNADYDLSLAFGKPLRSGEKCAPSEC</sequence>
<feature type="domain" description="Cyanovirin-N" evidence="2">
    <location>
        <begin position="24"/>
        <end position="126"/>
    </location>
</feature>